<evidence type="ECO:0000313" key="1">
    <source>
        <dbReference type="EMBL" id="JAE24871.1"/>
    </source>
</evidence>
<protein>
    <submittedName>
        <fullName evidence="1">Uncharacterized protein</fullName>
    </submittedName>
</protein>
<organism evidence="1">
    <name type="scientific">Arundo donax</name>
    <name type="common">Giant reed</name>
    <name type="synonym">Donax arundinaceus</name>
    <dbReference type="NCBI Taxonomy" id="35708"/>
    <lineage>
        <taxon>Eukaryota</taxon>
        <taxon>Viridiplantae</taxon>
        <taxon>Streptophyta</taxon>
        <taxon>Embryophyta</taxon>
        <taxon>Tracheophyta</taxon>
        <taxon>Spermatophyta</taxon>
        <taxon>Magnoliopsida</taxon>
        <taxon>Liliopsida</taxon>
        <taxon>Poales</taxon>
        <taxon>Poaceae</taxon>
        <taxon>PACMAD clade</taxon>
        <taxon>Arundinoideae</taxon>
        <taxon>Arundineae</taxon>
        <taxon>Arundo</taxon>
    </lineage>
</organism>
<proteinExistence type="predicted"/>
<name>A0A0A9GQN4_ARUDO</name>
<dbReference type="AlphaFoldDB" id="A0A0A9GQN4"/>
<reference evidence="1" key="2">
    <citation type="journal article" date="2015" name="Data Brief">
        <title>Shoot transcriptome of the giant reed, Arundo donax.</title>
        <authorList>
            <person name="Barrero R.A."/>
            <person name="Guerrero F.D."/>
            <person name="Moolhuijzen P."/>
            <person name="Goolsby J.A."/>
            <person name="Tidwell J."/>
            <person name="Bellgard S.E."/>
            <person name="Bellgard M.I."/>
        </authorList>
    </citation>
    <scope>NUCLEOTIDE SEQUENCE</scope>
    <source>
        <tissue evidence="1">Shoot tissue taken approximately 20 cm above the soil surface</tissue>
    </source>
</reference>
<reference evidence="1" key="1">
    <citation type="submission" date="2014-09" db="EMBL/GenBank/DDBJ databases">
        <authorList>
            <person name="Magalhaes I.L.F."/>
            <person name="Oliveira U."/>
            <person name="Santos F.R."/>
            <person name="Vidigal T.H.D.A."/>
            <person name="Brescovit A.D."/>
            <person name="Santos A.J."/>
        </authorList>
    </citation>
    <scope>NUCLEOTIDE SEQUENCE</scope>
    <source>
        <tissue evidence="1">Shoot tissue taken approximately 20 cm above the soil surface</tissue>
    </source>
</reference>
<dbReference type="EMBL" id="GBRH01173025">
    <property type="protein sequence ID" value="JAE24871.1"/>
    <property type="molecule type" value="Transcribed_RNA"/>
</dbReference>
<accession>A0A0A9GQN4</accession>
<sequence>MSSISKDADHIPLWNTQSFLVWVNHYCSKQFFFF</sequence>